<evidence type="ECO:0000256" key="3">
    <source>
        <dbReference type="ARBA" id="ARBA00022692"/>
    </source>
</evidence>
<dbReference type="STRING" id="1300349.I603_2754"/>
<evidence type="ECO:0000313" key="7">
    <source>
        <dbReference type="EMBL" id="OBV09858.1"/>
    </source>
</evidence>
<dbReference type="AlphaFoldDB" id="A0A1A7BBE0"/>
<gene>
    <name evidence="7" type="ORF">I603_2754</name>
</gene>
<dbReference type="PATRIC" id="fig|1300349.4.peg.2742"/>
<protein>
    <submittedName>
        <fullName evidence="7">Lysine exporter protein (LYSE/YGGA)</fullName>
    </submittedName>
</protein>
<keyword evidence="4 6" id="KW-1133">Transmembrane helix</keyword>
<evidence type="ECO:0000256" key="4">
    <source>
        <dbReference type="ARBA" id="ARBA00022989"/>
    </source>
</evidence>
<name>A0A1A7BBE0_9SPHN</name>
<feature type="transmembrane region" description="Helical" evidence="6">
    <location>
        <begin position="185"/>
        <end position="202"/>
    </location>
</feature>
<feature type="transmembrane region" description="Helical" evidence="6">
    <location>
        <begin position="141"/>
        <end position="164"/>
    </location>
</feature>
<organism evidence="7 8">
    <name type="scientific">Erythrobacter dokdonensis DSW-74</name>
    <dbReference type="NCBI Taxonomy" id="1300349"/>
    <lineage>
        <taxon>Bacteria</taxon>
        <taxon>Pseudomonadati</taxon>
        <taxon>Pseudomonadota</taxon>
        <taxon>Alphaproteobacteria</taxon>
        <taxon>Sphingomonadales</taxon>
        <taxon>Erythrobacteraceae</taxon>
        <taxon>Erythrobacter/Porphyrobacter group</taxon>
        <taxon>Erythrobacter</taxon>
    </lineage>
</organism>
<sequence length="203" mass="20907">MIDLAGFALAVLLVELTPGPNMGWLVTLTLAEGRRAGLGAITGIALGLAANAALSVLAASLVLAQDGGLTRAVSVLAAAMMTWLAWEAWQGAGESSPAATPRDGGKRHALAGFVINLLNPKAALFFVTVMPQFIPGGRPSFAQGLTMAAVSVTIATLIHLTLVLGAERVRGMLMAEHRALVVRRGLALAMLAVAAWFVSKAFA</sequence>
<keyword evidence="2" id="KW-1003">Cell membrane</keyword>
<dbReference type="RefSeq" id="WP_232305404.1">
    <property type="nucleotide sequence ID" value="NZ_LZYB01000009.1"/>
</dbReference>
<evidence type="ECO:0000256" key="2">
    <source>
        <dbReference type="ARBA" id="ARBA00022475"/>
    </source>
</evidence>
<evidence type="ECO:0000256" key="5">
    <source>
        <dbReference type="ARBA" id="ARBA00023136"/>
    </source>
</evidence>
<evidence type="ECO:0000256" key="6">
    <source>
        <dbReference type="SAM" id="Phobius"/>
    </source>
</evidence>
<proteinExistence type="predicted"/>
<dbReference type="GO" id="GO:0015171">
    <property type="term" value="F:amino acid transmembrane transporter activity"/>
    <property type="evidence" value="ECO:0007669"/>
    <property type="project" value="TreeGrafter"/>
</dbReference>
<dbReference type="InterPro" id="IPR001123">
    <property type="entry name" value="LeuE-type"/>
</dbReference>
<dbReference type="PANTHER" id="PTHR30086:SF20">
    <property type="entry name" value="ARGININE EXPORTER PROTEIN ARGO-RELATED"/>
    <property type="match status" value="1"/>
</dbReference>
<keyword evidence="3 6" id="KW-0812">Transmembrane</keyword>
<evidence type="ECO:0000256" key="1">
    <source>
        <dbReference type="ARBA" id="ARBA00004651"/>
    </source>
</evidence>
<accession>A0A1A7BBE0</accession>
<keyword evidence="8" id="KW-1185">Reference proteome</keyword>
<feature type="transmembrane region" description="Helical" evidence="6">
    <location>
        <begin position="40"/>
        <end position="62"/>
    </location>
</feature>
<comment type="caution">
    <text evidence="7">The sequence shown here is derived from an EMBL/GenBank/DDBJ whole genome shotgun (WGS) entry which is preliminary data.</text>
</comment>
<comment type="subcellular location">
    <subcellularLocation>
        <location evidence="1">Cell membrane</location>
        <topology evidence="1">Multi-pass membrane protein</topology>
    </subcellularLocation>
</comment>
<dbReference type="EMBL" id="LZYB01000009">
    <property type="protein sequence ID" value="OBV09858.1"/>
    <property type="molecule type" value="Genomic_DNA"/>
</dbReference>
<dbReference type="GO" id="GO:0005886">
    <property type="term" value="C:plasma membrane"/>
    <property type="evidence" value="ECO:0007669"/>
    <property type="project" value="UniProtKB-SubCell"/>
</dbReference>
<dbReference type="Proteomes" id="UP000092484">
    <property type="component" value="Unassembled WGS sequence"/>
</dbReference>
<dbReference type="Pfam" id="PF01810">
    <property type="entry name" value="LysE"/>
    <property type="match status" value="1"/>
</dbReference>
<evidence type="ECO:0000313" key="8">
    <source>
        <dbReference type="Proteomes" id="UP000092484"/>
    </source>
</evidence>
<dbReference type="PANTHER" id="PTHR30086">
    <property type="entry name" value="ARGININE EXPORTER PROTEIN ARGO"/>
    <property type="match status" value="1"/>
</dbReference>
<reference evidence="7 8" key="1">
    <citation type="submission" date="2016-06" db="EMBL/GenBank/DDBJ databases">
        <title>Genome sequence of Porphyrobacter dokdonensis DSW-74.</title>
        <authorList>
            <person name="Kim J.F."/>
            <person name="Song J.Y."/>
        </authorList>
    </citation>
    <scope>NUCLEOTIDE SEQUENCE [LARGE SCALE GENOMIC DNA]</scope>
    <source>
        <strain evidence="7 8">DSW-74</strain>
    </source>
</reference>
<keyword evidence="5 6" id="KW-0472">Membrane</keyword>